<feature type="transmembrane region" description="Helical" evidence="7">
    <location>
        <begin position="151"/>
        <end position="169"/>
    </location>
</feature>
<dbReference type="STRING" id="1344418.A0A1D2VR14"/>
<keyword evidence="5 6" id="KW-0472">Membrane</keyword>
<evidence type="ECO:0000313" key="9">
    <source>
        <dbReference type="Proteomes" id="UP000095038"/>
    </source>
</evidence>
<dbReference type="GO" id="GO:0030134">
    <property type="term" value="C:COPII-coated ER to Golgi transport vesicle"/>
    <property type="evidence" value="ECO:0007669"/>
    <property type="project" value="EnsemblFungi"/>
</dbReference>
<dbReference type="PANTHER" id="PTHR10743">
    <property type="entry name" value="PROTEIN RER1"/>
    <property type="match status" value="1"/>
</dbReference>
<evidence type="ECO:0000256" key="7">
    <source>
        <dbReference type="SAM" id="Phobius"/>
    </source>
</evidence>
<name>A0A1D2VR14_9ASCO</name>
<accession>A0A1D2VR14</accession>
<dbReference type="GeneID" id="30963770"/>
<dbReference type="InParanoid" id="A0A1D2VR14"/>
<dbReference type="InterPro" id="IPR004932">
    <property type="entry name" value="Rer1"/>
</dbReference>
<dbReference type="GO" id="GO:0006890">
    <property type="term" value="P:retrograde vesicle-mediated transport, Golgi to endoplasmic reticulum"/>
    <property type="evidence" value="ECO:0007669"/>
    <property type="project" value="EnsemblFungi"/>
</dbReference>
<dbReference type="GO" id="GO:0006621">
    <property type="term" value="P:protein retention in ER lumen"/>
    <property type="evidence" value="ECO:0007669"/>
    <property type="project" value="EnsemblFungi"/>
</dbReference>
<dbReference type="Pfam" id="PF03248">
    <property type="entry name" value="Rer1"/>
    <property type="match status" value="1"/>
</dbReference>
<dbReference type="OrthoDB" id="448250at2759"/>
<sequence>MNSFSDTGENPIFAYISKAKISYQRYLDHITPYSTYRWLASAGLILVFLIRVLYCSGWYIICYALGIYLLSLFLQFLQPKFDPSLEQELRDESIEEAISPEEEQANQRINSNDDEFKPFIRRLPEFKFWLSATKATLISLVLSCFEIFDIPVFWPILLLYFISLFAFTMKKQIQHMIKYRYVPYDIGKTKYGSK</sequence>
<evidence type="ECO:0000256" key="6">
    <source>
        <dbReference type="PIRNR" id="PIRNR016013"/>
    </source>
</evidence>
<keyword evidence="4 7" id="KW-1133">Transmembrane helix</keyword>
<proteinExistence type="inferred from homology"/>
<reference evidence="9" key="1">
    <citation type="submission" date="2016-05" db="EMBL/GenBank/DDBJ databases">
        <title>Comparative genomics of biotechnologically important yeasts.</title>
        <authorList>
            <consortium name="DOE Joint Genome Institute"/>
            <person name="Riley R."/>
            <person name="Haridas S."/>
            <person name="Wolfe K.H."/>
            <person name="Lopes M.R."/>
            <person name="Hittinger C.T."/>
            <person name="Goker M."/>
            <person name="Salamov A."/>
            <person name="Wisecaver J."/>
            <person name="Long T.M."/>
            <person name="Aerts A.L."/>
            <person name="Barry K."/>
            <person name="Choi C."/>
            <person name="Clum A."/>
            <person name="Coughlan A.Y."/>
            <person name="Deshpande S."/>
            <person name="Douglass A.P."/>
            <person name="Hanson S.J."/>
            <person name="Klenk H.-P."/>
            <person name="Labutti K."/>
            <person name="Lapidus A."/>
            <person name="Lindquist E."/>
            <person name="Lipzen A."/>
            <person name="Meier-Kolthoff J.P."/>
            <person name="Ohm R.A."/>
            <person name="Otillar R.P."/>
            <person name="Pangilinan J."/>
            <person name="Peng Y."/>
            <person name="Rokas A."/>
            <person name="Rosa C.A."/>
            <person name="Scheuner C."/>
            <person name="Sibirny A.A."/>
            <person name="Slot J.C."/>
            <person name="Stielow J.B."/>
            <person name="Sun H."/>
            <person name="Kurtzman C.P."/>
            <person name="Blackwell M."/>
            <person name="Grigoriev I.V."/>
            <person name="Jeffries T.W."/>
        </authorList>
    </citation>
    <scope>NUCLEOTIDE SEQUENCE [LARGE SCALE GENOMIC DNA]</scope>
    <source>
        <strain evidence="9">DSM 1968</strain>
    </source>
</reference>
<evidence type="ECO:0000256" key="4">
    <source>
        <dbReference type="ARBA" id="ARBA00022989"/>
    </source>
</evidence>
<dbReference type="PANTHER" id="PTHR10743:SF0">
    <property type="entry name" value="PROTEIN RER1"/>
    <property type="match status" value="1"/>
</dbReference>
<dbReference type="PIRSF" id="PIRSF016013">
    <property type="entry name" value="AtER_Rer1p"/>
    <property type="match status" value="1"/>
</dbReference>
<comment type="function">
    <text evidence="6">Involved in the retrieval of endoplasmic reticulum membrane proteins from the early Golgi compartment.</text>
</comment>
<dbReference type="EMBL" id="KV454475">
    <property type="protein sequence ID" value="ODV64052.1"/>
    <property type="molecule type" value="Genomic_DNA"/>
</dbReference>
<feature type="transmembrane region" description="Helical" evidence="7">
    <location>
        <begin position="35"/>
        <end position="52"/>
    </location>
</feature>
<keyword evidence="9" id="KW-1185">Reference proteome</keyword>
<comment type="similarity">
    <text evidence="2 6">Belongs to the RER1 family.</text>
</comment>
<evidence type="ECO:0000313" key="8">
    <source>
        <dbReference type="EMBL" id="ODV64052.1"/>
    </source>
</evidence>
<feature type="transmembrane region" description="Helical" evidence="7">
    <location>
        <begin position="58"/>
        <end position="77"/>
    </location>
</feature>
<keyword evidence="3 7" id="KW-0812">Transmembrane</keyword>
<evidence type="ECO:0000256" key="3">
    <source>
        <dbReference type="ARBA" id="ARBA00022692"/>
    </source>
</evidence>
<dbReference type="RefSeq" id="XP_020050359.1">
    <property type="nucleotide sequence ID" value="XM_020190134.1"/>
</dbReference>
<gene>
    <name evidence="8" type="ORF">ASCRUDRAFT_29690</name>
</gene>
<evidence type="ECO:0000256" key="1">
    <source>
        <dbReference type="ARBA" id="ARBA00004141"/>
    </source>
</evidence>
<dbReference type="GO" id="GO:0000139">
    <property type="term" value="C:Golgi membrane"/>
    <property type="evidence" value="ECO:0007669"/>
    <property type="project" value="TreeGrafter"/>
</dbReference>
<dbReference type="GO" id="GO:0030137">
    <property type="term" value="C:COPI-coated vesicle"/>
    <property type="evidence" value="ECO:0007669"/>
    <property type="project" value="EnsemblFungi"/>
</dbReference>
<dbReference type="GO" id="GO:0000324">
    <property type="term" value="C:fungal-type vacuole"/>
    <property type="evidence" value="ECO:0007669"/>
    <property type="project" value="EnsemblFungi"/>
</dbReference>
<protein>
    <recommendedName>
        <fullName evidence="6">Protein RER1</fullName>
    </recommendedName>
</protein>
<dbReference type="AlphaFoldDB" id="A0A1D2VR14"/>
<organism evidence="8 9">
    <name type="scientific">Ascoidea rubescens DSM 1968</name>
    <dbReference type="NCBI Taxonomy" id="1344418"/>
    <lineage>
        <taxon>Eukaryota</taxon>
        <taxon>Fungi</taxon>
        <taxon>Dikarya</taxon>
        <taxon>Ascomycota</taxon>
        <taxon>Saccharomycotina</taxon>
        <taxon>Saccharomycetes</taxon>
        <taxon>Ascoideaceae</taxon>
        <taxon>Ascoidea</taxon>
    </lineage>
</organism>
<comment type="subcellular location">
    <subcellularLocation>
        <location evidence="1">Membrane</location>
        <topology evidence="1">Multi-pass membrane protein</topology>
    </subcellularLocation>
</comment>
<evidence type="ECO:0000256" key="5">
    <source>
        <dbReference type="ARBA" id="ARBA00023136"/>
    </source>
</evidence>
<dbReference type="GO" id="GO:0005783">
    <property type="term" value="C:endoplasmic reticulum"/>
    <property type="evidence" value="ECO:0007669"/>
    <property type="project" value="GOC"/>
</dbReference>
<evidence type="ECO:0000256" key="2">
    <source>
        <dbReference type="ARBA" id="ARBA00006070"/>
    </source>
</evidence>
<dbReference type="Proteomes" id="UP000095038">
    <property type="component" value="Unassembled WGS sequence"/>
</dbReference>
<dbReference type="FunCoup" id="A0A1D2VR14">
    <property type="interactions" value="836"/>
</dbReference>